<keyword evidence="1" id="KW-0812">Transmembrane</keyword>
<proteinExistence type="predicted"/>
<evidence type="ECO:0000256" key="1">
    <source>
        <dbReference type="SAM" id="Phobius"/>
    </source>
</evidence>
<gene>
    <name evidence="2" type="ORF">PMAYCL1PPCAC_26875</name>
</gene>
<accession>A0AAN5D6R7</accession>
<dbReference type="AlphaFoldDB" id="A0AAN5D6R7"/>
<sequence>MTTQSSGSKEKQKQKDVIRWIYDHPANEYAKFTSADDEAFNHTEYARLKRERRKLAGCLLFSTLLSAALIFLFYAVKEKDKIRGITLAYRNKPFPVPLPYGTPQLHSIDTKYTDRANGLNLFSPFVAATQEKGKLFVMTNLTSPRFHAFTVQHPEIVDITMITLDFFCCPATCFYIDNVYNKTFFGESGLALLDLSSQLVKMPLPEGMRFLKAQSCHYLRGCRILLQNNKGKQHFAIISQDDIFSRPVIHPIQFPRLPADLINRPMEVMAFHNKTMYEHVVLWIDGELAVVFNDAANNWQEMSIITDAEVDEVVEIHEIADKVWAMLLMKEDKQLGKTRVRFYALCEGALVIRYDDLIVFNRPSAISVFVSNDTFEICELPQDSSHLKCYSSLLPHEPATK</sequence>
<feature type="transmembrane region" description="Helical" evidence="1">
    <location>
        <begin position="55"/>
        <end position="76"/>
    </location>
</feature>
<comment type="caution">
    <text evidence="2">The sequence shown here is derived from an EMBL/GenBank/DDBJ whole genome shotgun (WGS) entry which is preliminary data.</text>
</comment>
<keyword evidence="1" id="KW-1133">Transmembrane helix</keyword>
<keyword evidence="3" id="KW-1185">Reference proteome</keyword>
<name>A0AAN5D6R7_9BILA</name>
<dbReference type="EMBL" id="BTRK01000006">
    <property type="protein sequence ID" value="GMR56680.1"/>
    <property type="molecule type" value="Genomic_DNA"/>
</dbReference>
<organism evidence="2 3">
    <name type="scientific">Pristionchus mayeri</name>
    <dbReference type="NCBI Taxonomy" id="1317129"/>
    <lineage>
        <taxon>Eukaryota</taxon>
        <taxon>Metazoa</taxon>
        <taxon>Ecdysozoa</taxon>
        <taxon>Nematoda</taxon>
        <taxon>Chromadorea</taxon>
        <taxon>Rhabditida</taxon>
        <taxon>Rhabditina</taxon>
        <taxon>Diplogasteromorpha</taxon>
        <taxon>Diplogasteroidea</taxon>
        <taxon>Neodiplogasteridae</taxon>
        <taxon>Pristionchus</taxon>
    </lineage>
</organism>
<evidence type="ECO:0000313" key="2">
    <source>
        <dbReference type="EMBL" id="GMR56680.1"/>
    </source>
</evidence>
<reference evidence="3" key="1">
    <citation type="submission" date="2022-10" db="EMBL/GenBank/DDBJ databases">
        <title>Genome assembly of Pristionchus species.</title>
        <authorList>
            <person name="Yoshida K."/>
            <person name="Sommer R.J."/>
        </authorList>
    </citation>
    <scope>NUCLEOTIDE SEQUENCE [LARGE SCALE GENOMIC DNA]</scope>
    <source>
        <strain evidence="3">RS5460</strain>
    </source>
</reference>
<evidence type="ECO:0000313" key="3">
    <source>
        <dbReference type="Proteomes" id="UP001328107"/>
    </source>
</evidence>
<protein>
    <submittedName>
        <fullName evidence="2">Uncharacterized protein</fullName>
    </submittedName>
</protein>
<keyword evidence="1" id="KW-0472">Membrane</keyword>
<dbReference type="Proteomes" id="UP001328107">
    <property type="component" value="Unassembled WGS sequence"/>
</dbReference>